<protein>
    <submittedName>
        <fullName evidence="2">Uncharacterized protein</fullName>
    </submittedName>
</protein>
<dbReference type="Proteomes" id="UP000182783">
    <property type="component" value="Unassembled WGS sequence"/>
</dbReference>
<organism evidence="2 3">
    <name type="scientific">Paenibacillus jilunlii</name>
    <dbReference type="NCBI Taxonomy" id="682956"/>
    <lineage>
        <taxon>Bacteria</taxon>
        <taxon>Bacillati</taxon>
        <taxon>Bacillota</taxon>
        <taxon>Bacilli</taxon>
        <taxon>Bacillales</taxon>
        <taxon>Paenibacillaceae</taxon>
        <taxon>Paenibacillus</taxon>
    </lineage>
</organism>
<dbReference type="EMBL" id="FNGM01000034">
    <property type="protein sequence ID" value="SDN28005.1"/>
    <property type="molecule type" value="Genomic_DNA"/>
</dbReference>
<accession>A0A1H0A3L3</accession>
<evidence type="ECO:0000256" key="1">
    <source>
        <dbReference type="SAM" id="Coils"/>
    </source>
</evidence>
<feature type="coiled-coil region" evidence="1">
    <location>
        <begin position="5"/>
        <end position="39"/>
    </location>
</feature>
<sequence>MPESWEQLRDENQQLKSENEDLARQLAQANDYIAHYEDSRR</sequence>
<evidence type="ECO:0000313" key="3">
    <source>
        <dbReference type="Proteomes" id="UP000182783"/>
    </source>
</evidence>
<gene>
    <name evidence="2" type="ORF">SAMN05216191_13448</name>
</gene>
<evidence type="ECO:0000313" key="2">
    <source>
        <dbReference type="EMBL" id="SDN28005.1"/>
    </source>
</evidence>
<dbReference type="AlphaFoldDB" id="A0A1H0A3L3"/>
<reference evidence="2 3" key="1">
    <citation type="submission" date="2016-10" db="EMBL/GenBank/DDBJ databases">
        <authorList>
            <person name="de Groot N.N."/>
        </authorList>
    </citation>
    <scope>NUCLEOTIDE SEQUENCE [LARGE SCALE GENOMIC DNA]</scope>
    <source>
        <strain evidence="2 3">CGMCC 1.10239</strain>
    </source>
</reference>
<dbReference type="RefSeq" id="WP_280117270.1">
    <property type="nucleotide sequence ID" value="NZ_CP048429.1"/>
</dbReference>
<name>A0A1H0A3L3_9BACL</name>
<keyword evidence="1" id="KW-0175">Coiled coil</keyword>
<proteinExistence type="predicted"/>